<accession>A0A935K9J3</accession>
<name>A0A935K9J3_9RHOO</name>
<keyword evidence="1" id="KW-0255">Endonuclease</keyword>
<comment type="caution">
    <text evidence="1">The sequence shown here is derived from an EMBL/GenBank/DDBJ whole genome shotgun (WGS) entry which is preliminary data.</text>
</comment>
<organism evidence="1 2">
    <name type="scientific">Candidatus Dechloromonas phosphorivorans</name>
    <dbReference type="NCBI Taxonomy" id="2899244"/>
    <lineage>
        <taxon>Bacteria</taxon>
        <taxon>Pseudomonadati</taxon>
        <taxon>Pseudomonadota</taxon>
        <taxon>Betaproteobacteria</taxon>
        <taxon>Rhodocyclales</taxon>
        <taxon>Azonexaceae</taxon>
        <taxon>Dechloromonas</taxon>
    </lineage>
</organism>
<dbReference type="AlphaFoldDB" id="A0A935K9J3"/>
<dbReference type="GO" id="GO:0004519">
    <property type="term" value="F:endonuclease activity"/>
    <property type="evidence" value="ECO:0007669"/>
    <property type="project" value="UniProtKB-KW"/>
</dbReference>
<reference evidence="1 2" key="1">
    <citation type="submission" date="2020-10" db="EMBL/GenBank/DDBJ databases">
        <title>Connecting structure to function with the recovery of over 1000 high-quality activated sludge metagenome-assembled genomes encoding full-length rRNA genes using long-read sequencing.</title>
        <authorList>
            <person name="Singleton C.M."/>
            <person name="Petriglieri F."/>
            <person name="Kristensen J.M."/>
            <person name="Kirkegaard R.H."/>
            <person name="Michaelsen T.Y."/>
            <person name="Andersen M.H."/>
            <person name="Karst S.M."/>
            <person name="Dueholm M.S."/>
            <person name="Nielsen P.H."/>
            <person name="Albertsen M."/>
        </authorList>
    </citation>
    <scope>NUCLEOTIDE SEQUENCE [LARGE SCALE GENOMIC DNA]</scope>
    <source>
        <strain evidence="1">EsbW_18-Q3-R4-48_BATAC.463</strain>
    </source>
</reference>
<proteinExistence type="predicted"/>
<dbReference type="EMBL" id="JADJMS010000018">
    <property type="protein sequence ID" value="MBK7415230.1"/>
    <property type="molecule type" value="Genomic_DNA"/>
</dbReference>
<dbReference type="Proteomes" id="UP000739411">
    <property type="component" value="Unassembled WGS sequence"/>
</dbReference>
<protein>
    <submittedName>
        <fullName evidence="1">Type I restriction endonuclease subunit S</fullName>
    </submittedName>
</protein>
<evidence type="ECO:0000313" key="1">
    <source>
        <dbReference type="EMBL" id="MBK7415230.1"/>
    </source>
</evidence>
<gene>
    <name evidence="1" type="ORF">IPJ38_09125</name>
</gene>
<sequence length="80" mass="8873">EQTEIVRRVEILFAFADRLEARLATARRQVGQLTPALLAKAFRGELVPQDPADEPAAELLKRLAAQREVAPKVKRGRAKG</sequence>
<evidence type="ECO:0000313" key="2">
    <source>
        <dbReference type="Proteomes" id="UP000739411"/>
    </source>
</evidence>
<feature type="non-terminal residue" evidence="1">
    <location>
        <position position="1"/>
    </location>
</feature>
<keyword evidence="1" id="KW-0540">Nuclease</keyword>
<keyword evidence="1" id="KW-0378">Hydrolase</keyword>